<dbReference type="PANTHER" id="PTHR42709:SF4">
    <property type="entry name" value="INNER MEMBRANE PROTEIN YQAA"/>
    <property type="match status" value="1"/>
</dbReference>
<comment type="caution">
    <text evidence="3">The sequence shown here is derived from an EMBL/GenBank/DDBJ whole genome shotgun (WGS) entry which is preliminary data.</text>
</comment>
<organism evidence="3 4">
    <name type="scientific">Leptospira fletcheri</name>
    <dbReference type="NCBI Taxonomy" id="2484981"/>
    <lineage>
        <taxon>Bacteria</taxon>
        <taxon>Pseudomonadati</taxon>
        <taxon>Spirochaetota</taxon>
        <taxon>Spirochaetia</taxon>
        <taxon>Leptospirales</taxon>
        <taxon>Leptospiraceae</taxon>
        <taxon>Leptospira</taxon>
    </lineage>
</organism>
<dbReference type="Pfam" id="PF09335">
    <property type="entry name" value="VTT_dom"/>
    <property type="match status" value="1"/>
</dbReference>
<evidence type="ECO:0000259" key="2">
    <source>
        <dbReference type="Pfam" id="PF09335"/>
    </source>
</evidence>
<protein>
    <submittedName>
        <fullName evidence="3">DedA family protein</fullName>
    </submittedName>
</protein>
<keyword evidence="1" id="KW-0472">Membrane</keyword>
<sequence>MDFTKFGSELIGSYGGLGLTLVSFAAATILPFSSEAALLLAIFSGMPSDKAVFWASVGNCSACLFNYGIGFWFRGKVQKKISESKLYALWASRIERRGIPVLLLSFLPIIGDPITILSGFFRQSLWIFVPIVFSLRILRYLLLSAGVFLGT</sequence>
<accession>A0A4R9GCG7</accession>
<dbReference type="Proteomes" id="UP000298458">
    <property type="component" value="Unassembled WGS sequence"/>
</dbReference>
<dbReference type="EMBL" id="RQET01000009">
    <property type="protein sequence ID" value="TGK09105.1"/>
    <property type="molecule type" value="Genomic_DNA"/>
</dbReference>
<gene>
    <name evidence="3" type="ORF">EHO60_13430</name>
</gene>
<keyword evidence="1" id="KW-0812">Transmembrane</keyword>
<reference evidence="3" key="1">
    <citation type="journal article" date="2019" name="PLoS Negl. Trop. Dis.">
        <title>Revisiting the worldwide diversity of Leptospira species in the environment.</title>
        <authorList>
            <person name="Vincent A.T."/>
            <person name="Schiettekatte O."/>
            <person name="Bourhy P."/>
            <person name="Veyrier F.J."/>
            <person name="Picardeau M."/>
        </authorList>
    </citation>
    <scope>NUCLEOTIDE SEQUENCE [LARGE SCALE GENOMIC DNA]</scope>
    <source>
        <strain evidence="3">SSW15</strain>
    </source>
</reference>
<dbReference type="InterPro" id="IPR051311">
    <property type="entry name" value="DedA_domain"/>
</dbReference>
<feature type="transmembrane region" description="Helical" evidence="1">
    <location>
        <begin position="127"/>
        <end position="149"/>
    </location>
</feature>
<dbReference type="PANTHER" id="PTHR42709">
    <property type="entry name" value="ALKALINE PHOSPHATASE LIKE PROTEIN"/>
    <property type="match status" value="1"/>
</dbReference>
<proteinExistence type="predicted"/>
<feature type="domain" description="VTT" evidence="2">
    <location>
        <begin position="37"/>
        <end position="142"/>
    </location>
</feature>
<keyword evidence="1" id="KW-1133">Transmembrane helix</keyword>
<evidence type="ECO:0000313" key="3">
    <source>
        <dbReference type="EMBL" id="TGK09105.1"/>
    </source>
</evidence>
<keyword evidence="4" id="KW-1185">Reference proteome</keyword>
<evidence type="ECO:0000256" key="1">
    <source>
        <dbReference type="SAM" id="Phobius"/>
    </source>
</evidence>
<dbReference type="OrthoDB" id="9814483at2"/>
<name>A0A4R9GCG7_9LEPT</name>
<feature type="transmembrane region" description="Helical" evidence="1">
    <location>
        <begin position="12"/>
        <end position="32"/>
    </location>
</feature>
<evidence type="ECO:0000313" key="4">
    <source>
        <dbReference type="Proteomes" id="UP000298458"/>
    </source>
</evidence>
<feature type="transmembrane region" description="Helical" evidence="1">
    <location>
        <begin position="101"/>
        <end position="121"/>
    </location>
</feature>
<dbReference type="InterPro" id="IPR032816">
    <property type="entry name" value="VTT_dom"/>
</dbReference>
<dbReference type="AlphaFoldDB" id="A0A4R9GCG7"/>
<feature type="transmembrane region" description="Helical" evidence="1">
    <location>
        <begin position="52"/>
        <end position="73"/>
    </location>
</feature>